<dbReference type="InterPro" id="IPR000073">
    <property type="entry name" value="AB_hydrolase_1"/>
</dbReference>
<comment type="similarity">
    <text evidence="3">Belongs to the AB hydrolase superfamily. MenH family.</text>
</comment>
<dbReference type="InterPro" id="IPR029058">
    <property type="entry name" value="AB_hydrolase_fold"/>
</dbReference>
<evidence type="ECO:0000256" key="3">
    <source>
        <dbReference type="HAMAP-Rule" id="MF_01660"/>
    </source>
</evidence>
<comment type="subunit">
    <text evidence="3">Monomer.</text>
</comment>
<evidence type="ECO:0000313" key="5">
    <source>
        <dbReference type="EMBL" id="MFC0273992.1"/>
    </source>
</evidence>
<dbReference type="Pfam" id="PF00561">
    <property type="entry name" value="Abhydrolase_1"/>
    <property type="match status" value="1"/>
</dbReference>
<dbReference type="PRINTS" id="PR00111">
    <property type="entry name" value="ABHYDROLASE"/>
</dbReference>
<dbReference type="Gene3D" id="3.40.50.1820">
    <property type="entry name" value="alpha/beta hydrolase"/>
    <property type="match status" value="1"/>
</dbReference>
<keyword evidence="6" id="KW-1185">Reference proteome</keyword>
<evidence type="ECO:0000256" key="1">
    <source>
        <dbReference type="ARBA" id="ARBA00022428"/>
    </source>
</evidence>
<reference evidence="5 6" key="1">
    <citation type="submission" date="2024-09" db="EMBL/GenBank/DDBJ databases">
        <authorList>
            <person name="Sun Q."/>
            <person name="Mori K."/>
        </authorList>
    </citation>
    <scope>NUCLEOTIDE SEQUENCE [LARGE SCALE GENOMIC DNA]</scope>
    <source>
        <strain evidence="5 6">CCM 7228</strain>
    </source>
</reference>
<evidence type="ECO:0000313" key="6">
    <source>
        <dbReference type="Proteomes" id="UP001589854"/>
    </source>
</evidence>
<dbReference type="PANTHER" id="PTHR42916:SF1">
    <property type="entry name" value="PROTEIN PHYLLO, CHLOROPLASTIC"/>
    <property type="match status" value="1"/>
</dbReference>
<dbReference type="PANTHER" id="PTHR42916">
    <property type="entry name" value="2-SUCCINYL-5-ENOLPYRUVYL-6-HYDROXY-3-CYCLOHEXENE-1-CARBOXYLATE SYNTHASE"/>
    <property type="match status" value="1"/>
</dbReference>
<dbReference type="HAMAP" id="MF_01660">
    <property type="entry name" value="MenH"/>
    <property type="match status" value="1"/>
</dbReference>
<dbReference type="EC" id="4.2.99.20" evidence="3"/>
<organism evidence="5 6">
    <name type="scientific">Metabacillus herbersteinensis</name>
    <dbReference type="NCBI Taxonomy" id="283816"/>
    <lineage>
        <taxon>Bacteria</taxon>
        <taxon>Bacillati</taxon>
        <taxon>Bacillota</taxon>
        <taxon>Bacilli</taxon>
        <taxon>Bacillales</taxon>
        <taxon>Bacillaceae</taxon>
        <taxon>Metabacillus</taxon>
    </lineage>
</organism>
<name>A0ABV6GJW4_9BACI</name>
<protein>
    <recommendedName>
        <fullName evidence="3">Putative 2-succinyl-6-hydroxy-2,4-cyclohexadiene-1-carboxylate synthase</fullName>
        <shortName evidence="3">SHCHC synthase</shortName>
        <ecNumber evidence="3">4.2.99.20</ecNumber>
    </recommendedName>
</protein>
<comment type="pathway">
    <text evidence="3">Quinol/quinone metabolism; 1,4-dihydroxy-2-naphthoate biosynthesis; 1,4-dihydroxy-2-naphthoate from chorismate: step 3/7.</text>
</comment>
<comment type="caution">
    <text evidence="5">The sequence shown here is derived from an EMBL/GenBank/DDBJ whole genome shotgun (WGS) entry which is preliminary data.</text>
</comment>
<keyword evidence="2 3" id="KW-0456">Lyase</keyword>
<comment type="function">
    <text evidence="3">Catalyzes a proton abstraction reaction that results in 2,5-elimination of pyruvate from 2-succinyl-5-enolpyruvyl-6-hydroxy-3-cyclohexene-1-carboxylate (SEPHCHC) and the formation of 2-succinyl-6-hydroxy-2,4-cyclohexadiene-1-carboxylate (SHCHC).</text>
</comment>
<feature type="domain" description="AB hydrolase-1" evidence="4">
    <location>
        <begin position="13"/>
        <end position="247"/>
    </location>
</feature>
<keyword evidence="1 3" id="KW-0474">Menaquinone biosynthesis</keyword>
<dbReference type="InterPro" id="IPR022485">
    <property type="entry name" value="SHCHC_synthase_MenH"/>
</dbReference>
<evidence type="ECO:0000256" key="2">
    <source>
        <dbReference type="ARBA" id="ARBA00023239"/>
    </source>
</evidence>
<accession>A0ABV6GJW4</accession>
<evidence type="ECO:0000259" key="4">
    <source>
        <dbReference type="Pfam" id="PF00561"/>
    </source>
</evidence>
<comment type="pathway">
    <text evidence="3">Quinol/quinone metabolism; menaquinone biosynthesis.</text>
</comment>
<dbReference type="EMBL" id="JBHLVO010000028">
    <property type="protein sequence ID" value="MFC0273992.1"/>
    <property type="molecule type" value="Genomic_DNA"/>
</dbReference>
<dbReference type="NCBIfam" id="TIGR03695">
    <property type="entry name" value="menH_SHCHC"/>
    <property type="match status" value="1"/>
</dbReference>
<dbReference type="GO" id="GO:0070205">
    <property type="term" value="F:2-succinyl-6-hydroxy-2,4-cyclohexadiene-1-carboxylate synthase activity"/>
    <property type="evidence" value="ECO:0007669"/>
    <property type="project" value="UniProtKB-EC"/>
</dbReference>
<dbReference type="Proteomes" id="UP001589854">
    <property type="component" value="Unassembled WGS sequence"/>
</dbReference>
<proteinExistence type="inferred from homology"/>
<gene>
    <name evidence="3 5" type="primary">menH</name>
    <name evidence="5" type="ORF">ACFFIX_21795</name>
</gene>
<dbReference type="SUPFAM" id="SSF53474">
    <property type="entry name" value="alpha/beta-Hydrolases"/>
    <property type="match status" value="1"/>
</dbReference>
<sequence length="274" mass="31002">MNYHVEVHFSGEPLVLLHGFTGSSVNWGPFLKEFKSYQVVLIDMLGHGRTDSPTQSDRYHMDNVVEDLKVIFEKLNLDSVNLLGYSMGGRIALSFSAKYPGFVKKLILESSSPGLKRMEEREDRIKKDRYLAEGIVKKGVEAFVNDWESIPLFQSQLQLPSEIQSLIRLQRLSNTKIGLSNSLIGMGTGSQSSSWEQLPLLKMPVLLICGELDTKFCEIAKEMDEILPFSTISEINRAGHAIHVEKPRMFGKIVNEFLISETAYKKKEAKPYDN</sequence>
<comment type="catalytic activity">
    <reaction evidence="3">
        <text>5-enolpyruvoyl-6-hydroxy-2-succinyl-cyclohex-3-ene-1-carboxylate = (1R,6R)-6-hydroxy-2-succinyl-cyclohexa-2,4-diene-1-carboxylate + pyruvate</text>
        <dbReference type="Rhea" id="RHEA:25597"/>
        <dbReference type="ChEBI" id="CHEBI:15361"/>
        <dbReference type="ChEBI" id="CHEBI:58689"/>
        <dbReference type="ChEBI" id="CHEBI:58818"/>
        <dbReference type="EC" id="4.2.99.20"/>
    </reaction>
</comment>